<protein>
    <recommendedName>
        <fullName evidence="3">CST complex subunit CTC1</fullName>
    </recommendedName>
</protein>
<reference evidence="1 2" key="1">
    <citation type="journal article" date="2018" name="Elife">
        <title>Firefly genomes illuminate parallel origins of bioluminescence in beetles.</title>
        <authorList>
            <person name="Fallon T.R."/>
            <person name="Lower S.E."/>
            <person name="Chang C.H."/>
            <person name="Bessho-Uehara M."/>
            <person name="Martin G.J."/>
            <person name="Bewick A.J."/>
            <person name="Behringer M."/>
            <person name="Debat H.J."/>
            <person name="Wong I."/>
            <person name="Day J.C."/>
            <person name="Suvorov A."/>
            <person name="Silva C.J."/>
            <person name="Stanger-Hall K.F."/>
            <person name="Hall D.W."/>
            <person name="Schmitz R.J."/>
            <person name="Nelson D.R."/>
            <person name="Lewis S.M."/>
            <person name="Shigenobu S."/>
            <person name="Bybee S.M."/>
            <person name="Larracuente A.M."/>
            <person name="Oba Y."/>
            <person name="Weng J.K."/>
        </authorList>
    </citation>
    <scope>NUCLEOTIDE SEQUENCE [LARGE SCALE GENOMIC DNA]</scope>
    <source>
        <strain evidence="1">1611_PpyrPB1</strain>
        <tissue evidence="1">Whole body</tissue>
    </source>
</reference>
<comment type="caution">
    <text evidence="1">The sequence shown here is derived from an EMBL/GenBank/DDBJ whole genome shotgun (WGS) entry which is preliminary data.</text>
</comment>
<dbReference type="EMBL" id="VVIM01000009">
    <property type="protein sequence ID" value="KAB0793092.1"/>
    <property type="molecule type" value="Genomic_DNA"/>
</dbReference>
<organism evidence="1 2">
    <name type="scientific">Photinus pyralis</name>
    <name type="common">Common eastern firefly</name>
    <name type="synonym">Lampyris pyralis</name>
    <dbReference type="NCBI Taxonomy" id="7054"/>
    <lineage>
        <taxon>Eukaryota</taxon>
        <taxon>Metazoa</taxon>
        <taxon>Ecdysozoa</taxon>
        <taxon>Arthropoda</taxon>
        <taxon>Hexapoda</taxon>
        <taxon>Insecta</taxon>
        <taxon>Pterygota</taxon>
        <taxon>Neoptera</taxon>
        <taxon>Endopterygota</taxon>
        <taxon>Coleoptera</taxon>
        <taxon>Polyphaga</taxon>
        <taxon>Elateriformia</taxon>
        <taxon>Elateroidea</taxon>
        <taxon>Lampyridae</taxon>
        <taxon>Lampyrinae</taxon>
        <taxon>Photinus</taxon>
    </lineage>
</organism>
<keyword evidence="2" id="KW-1185">Reference proteome</keyword>
<gene>
    <name evidence="1" type="ORF">PPYR_12712</name>
</gene>
<proteinExistence type="predicted"/>
<name>A0A5N4A6Z8_PHOPY</name>
<evidence type="ECO:0000313" key="1">
    <source>
        <dbReference type="EMBL" id="KAB0793092.1"/>
    </source>
</evidence>
<sequence>MNYEGKVTAVNTTTWTFQLDHKLIIYMGLAASQSREVLLPEIGERIKIYNAHYVINKALSLEALFLCKRSRITSNYGHTFTSESELLASIRRHKLGCADVKAVVENLEIITSRLSDFTSNSPEQVMCNVVDVIASDKAVKNRHTCLNTILAPFALKTISDYRFIDADPDKPKKSPPWSFGAHSKRKEYDKLVGYLKINKRYGIILLHDAQHCVPCVITNRNHVDLYDLTNRLVVIVEFRVFTETFREADVHNVEYILFDVADTFVLKKVSTNDVETVRDILLKEVREDIPYVYSFKFKLHRKGTVNVNRSEQIECWLEVFVPERNEDLYLGLNAHQVQLVPLLVTGETYQVYHSEKLISQNRIELARLKQLDARKFQEKTAIFVKLSRETADSALTVSETVEKLKCSNDLISFIGTLHLKTFVPPLSSRTKAPIVGSSQFGTPGSYTHTLTFQEDESQLVLYLNNWESLRMPFGLVPGMRMCVKNVLPQSRKYLKSTALTRFDILSYEAPVLFDTVNLCKDVQACDKYSYIGWGNLIPASVLIWARITTIYIRSLKIVSKCEVAECSCGDDTCIDVTITFYAHDEMGAALVISKSLELLRLLLGLELSQWKTWCAAFKMVKRYTYNDCDELVSDDVERKLFCDTLNLIVQTVNQFQICHLDLKCRKIDSNEQDDNDGMPLWFCVDARRKNV</sequence>
<evidence type="ECO:0008006" key="3">
    <source>
        <dbReference type="Google" id="ProtNLM"/>
    </source>
</evidence>
<dbReference type="Proteomes" id="UP000327044">
    <property type="component" value="Unassembled WGS sequence"/>
</dbReference>
<accession>A0A5N4A6Z8</accession>
<evidence type="ECO:0000313" key="2">
    <source>
        <dbReference type="Proteomes" id="UP000327044"/>
    </source>
</evidence>
<dbReference type="InParanoid" id="A0A5N4A6Z8"/>
<dbReference type="AlphaFoldDB" id="A0A5N4A6Z8"/>